<evidence type="ECO:0000313" key="2">
    <source>
        <dbReference type="Proteomes" id="UP001180616"/>
    </source>
</evidence>
<accession>A0ABY9R764</accession>
<name>A0ABY9R764_9BACT</name>
<dbReference type="EMBL" id="CP133659">
    <property type="protein sequence ID" value="WMW66658.1"/>
    <property type="molecule type" value="Genomic_DNA"/>
</dbReference>
<sequence length="118" mass="12611">MTDMVDLVTDPELGAGPFQWVRLAEVVNERGRAELASETHDGVGIIQPAPGKELERLPEADRGKDTIVVFTPAALTAGGAGMKPDRILHNGGTYRVSLAEAWPTAGYTKALAVWEQDA</sequence>
<reference evidence="1" key="1">
    <citation type="submission" date="2023-09" db="EMBL/GenBank/DDBJ databases">
        <authorList>
            <consortium name="CW5 consortium"/>
            <person name="Lu C.-W."/>
        </authorList>
    </citation>
    <scope>NUCLEOTIDE SEQUENCE</scope>
    <source>
        <strain evidence="1">KPS</strain>
    </source>
</reference>
<gene>
    <name evidence="1" type="ORF">KPS_001262</name>
</gene>
<dbReference type="Proteomes" id="UP001180616">
    <property type="component" value="Chromosome"/>
</dbReference>
<protein>
    <recommendedName>
        <fullName evidence="3">Head-to-tail stopper</fullName>
    </recommendedName>
</protein>
<dbReference type="RefSeq" id="WP_309542522.1">
    <property type="nucleotide sequence ID" value="NZ_CP133659.1"/>
</dbReference>
<keyword evidence="2" id="KW-1185">Reference proteome</keyword>
<proteinExistence type="predicted"/>
<organism evidence="1 2">
    <name type="scientific">Nitratidesulfovibrio liaohensis</name>
    <dbReference type="NCBI Taxonomy" id="2604158"/>
    <lineage>
        <taxon>Bacteria</taxon>
        <taxon>Pseudomonadati</taxon>
        <taxon>Thermodesulfobacteriota</taxon>
        <taxon>Desulfovibrionia</taxon>
        <taxon>Desulfovibrionales</taxon>
        <taxon>Desulfovibrionaceae</taxon>
        <taxon>Nitratidesulfovibrio</taxon>
    </lineage>
</organism>
<evidence type="ECO:0000313" key="1">
    <source>
        <dbReference type="EMBL" id="WMW66658.1"/>
    </source>
</evidence>
<evidence type="ECO:0008006" key="3">
    <source>
        <dbReference type="Google" id="ProtNLM"/>
    </source>
</evidence>